<keyword evidence="1" id="KW-0812">Transmembrane</keyword>
<accession>A0A512NBY0</accession>
<name>A0A512NBY0_9HYPH</name>
<evidence type="ECO:0000313" key="2">
    <source>
        <dbReference type="EMBL" id="GEP56444.1"/>
    </source>
</evidence>
<sequence length="170" mass="19538">MNHWPVRLLVVLTGIVVSDATVHWTATHHTIHDYYLTIKEHNIFGELCRISLWFLRGIFIAIFFARYLPRMIVIFLLVFSCASYAIFLMGHFPAFHAELRGYRDVVAAAPVFILVNLPVGYIAIDYGLLPLKIYSPLVLLISFFLRHVISILIISFLYELAFGARKTRPS</sequence>
<feature type="transmembrane region" description="Helical" evidence="1">
    <location>
        <begin position="47"/>
        <end position="65"/>
    </location>
</feature>
<feature type="transmembrane region" description="Helical" evidence="1">
    <location>
        <begin position="6"/>
        <end position="26"/>
    </location>
</feature>
<keyword evidence="1" id="KW-1133">Transmembrane helix</keyword>
<feature type="transmembrane region" description="Helical" evidence="1">
    <location>
        <begin position="105"/>
        <end position="124"/>
    </location>
</feature>
<reference evidence="2 3" key="1">
    <citation type="submission" date="2019-07" db="EMBL/GenBank/DDBJ databases">
        <title>Whole genome shotgun sequence of Reyranella soli NBRC 108950.</title>
        <authorList>
            <person name="Hosoyama A."/>
            <person name="Uohara A."/>
            <person name="Ohji S."/>
            <person name="Ichikawa N."/>
        </authorList>
    </citation>
    <scope>NUCLEOTIDE SEQUENCE [LARGE SCALE GENOMIC DNA]</scope>
    <source>
        <strain evidence="2 3">NBRC 108950</strain>
    </source>
</reference>
<evidence type="ECO:0000313" key="3">
    <source>
        <dbReference type="Proteomes" id="UP000321058"/>
    </source>
</evidence>
<keyword evidence="3" id="KW-1185">Reference proteome</keyword>
<comment type="caution">
    <text evidence="2">The sequence shown here is derived from an EMBL/GenBank/DDBJ whole genome shotgun (WGS) entry which is preliminary data.</text>
</comment>
<dbReference type="EMBL" id="BKAJ01000065">
    <property type="protein sequence ID" value="GEP56444.1"/>
    <property type="molecule type" value="Genomic_DNA"/>
</dbReference>
<dbReference type="Proteomes" id="UP000321058">
    <property type="component" value="Unassembled WGS sequence"/>
</dbReference>
<proteinExistence type="predicted"/>
<keyword evidence="1" id="KW-0472">Membrane</keyword>
<feature type="transmembrane region" description="Helical" evidence="1">
    <location>
        <begin position="136"/>
        <end position="158"/>
    </location>
</feature>
<dbReference type="AlphaFoldDB" id="A0A512NBY0"/>
<evidence type="ECO:0000256" key="1">
    <source>
        <dbReference type="SAM" id="Phobius"/>
    </source>
</evidence>
<organism evidence="2 3">
    <name type="scientific">Reyranella soli</name>
    <dbReference type="NCBI Taxonomy" id="1230389"/>
    <lineage>
        <taxon>Bacteria</taxon>
        <taxon>Pseudomonadati</taxon>
        <taxon>Pseudomonadota</taxon>
        <taxon>Alphaproteobacteria</taxon>
        <taxon>Hyphomicrobiales</taxon>
        <taxon>Reyranellaceae</taxon>
        <taxon>Reyranella</taxon>
    </lineage>
</organism>
<feature type="transmembrane region" description="Helical" evidence="1">
    <location>
        <begin position="71"/>
        <end position="93"/>
    </location>
</feature>
<gene>
    <name evidence="2" type="ORF">RSO01_36100</name>
</gene>
<protein>
    <submittedName>
        <fullName evidence="2">Uncharacterized protein</fullName>
    </submittedName>
</protein>